<protein>
    <submittedName>
        <fullName evidence="2">Uncharacterized protein</fullName>
    </submittedName>
</protein>
<accession>A0A8X6M718</accession>
<dbReference type="EMBL" id="BMAV01024204">
    <property type="protein sequence ID" value="GFS31003.1"/>
    <property type="molecule type" value="Genomic_DNA"/>
</dbReference>
<evidence type="ECO:0000256" key="1">
    <source>
        <dbReference type="SAM" id="MobiDB-lite"/>
    </source>
</evidence>
<keyword evidence="3" id="KW-1185">Reference proteome</keyword>
<feature type="compositionally biased region" description="Basic and acidic residues" evidence="1">
    <location>
        <begin position="149"/>
        <end position="163"/>
    </location>
</feature>
<gene>
    <name evidence="2" type="ORF">TNIN_443931</name>
</gene>
<feature type="region of interest" description="Disordered" evidence="1">
    <location>
        <begin position="126"/>
        <end position="182"/>
    </location>
</feature>
<feature type="compositionally biased region" description="Polar residues" evidence="1">
    <location>
        <begin position="173"/>
        <end position="182"/>
    </location>
</feature>
<organism evidence="2 3">
    <name type="scientific">Trichonephila inaurata madagascariensis</name>
    <dbReference type="NCBI Taxonomy" id="2747483"/>
    <lineage>
        <taxon>Eukaryota</taxon>
        <taxon>Metazoa</taxon>
        <taxon>Ecdysozoa</taxon>
        <taxon>Arthropoda</taxon>
        <taxon>Chelicerata</taxon>
        <taxon>Arachnida</taxon>
        <taxon>Araneae</taxon>
        <taxon>Araneomorphae</taxon>
        <taxon>Entelegynae</taxon>
        <taxon>Araneoidea</taxon>
        <taxon>Nephilidae</taxon>
        <taxon>Trichonephila</taxon>
        <taxon>Trichonephila inaurata</taxon>
    </lineage>
</organism>
<dbReference type="Proteomes" id="UP000886998">
    <property type="component" value="Unassembled WGS sequence"/>
</dbReference>
<name>A0A8X6M718_9ARAC</name>
<comment type="caution">
    <text evidence="2">The sequence shown here is derived from an EMBL/GenBank/DDBJ whole genome shotgun (WGS) entry which is preliminary data.</text>
</comment>
<evidence type="ECO:0000313" key="3">
    <source>
        <dbReference type="Proteomes" id="UP000886998"/>
    </source>
</evidence>
<reference evidence="2" key="1">
    <citation type="submission" date="2020-08" db="EMBL/GenBank/DDBJ databases">
        <title>Multicomponent nature underlies the extraordinary mechanical properties of spider dragline silk.</title>
        <authorList>
            <person name="Kono N."/>
            <person name="Nakamura H."/>
            <person name="Mori M."/>
            <person name="Yoshida Y."/>
            <person name="Ohtoshi R."/>
            <person name="Malay A.D."/>
            <person name="Moran D.A.P."/>
            <person name="Tomita M."/>
            <person name="Numata K."/>
            <person name="Arakawa K."/>
        </authorList>
    </citation>
    <scope>NUCLEOTIDE SEQUENCE</scope>
</reference>
<evidence type="ECO:0000313" key="2">
    <source>
        <dbReference type="EMBL" id="GFS31003.1"/>
    </source>
</evidence>
<dbReference type="AlphaFoldDB" id="A0A8X6M718"/>
<sequence>MEEEQNCLLGALNKDTAQFLLQEAEDGKITSGFSTCRKKNKYKQKKSIPRGNGQVERIHRTLIPVLSKLSLDDSNEKVQIRRQITKNTKQHYMSKHKKDIIRTFNRNQNGKRRTFESKDLLLEEKGGRTTRTTGILRNDDKKGKSKPFQSEEKKDIQQKKEKILNVQKKGSSRALQRTQFGK</sequence>
<proteinExistence type="predicted"/>